<proteinExistence type="predicted"/>
<evidence type="ECO:0000259" key="3">
    <source>
        <dbReference type="PROSITE" id="PS50930"/>
    </source>
</evidence>
<feature type="modified residue" description="4-aspartylphosphate" evidence="1">
    <location>
        <position position="55"/>
    </location>
</feature>
<organism evidence="4 5">
    <name type="scientific">Namhaeicola litoreus</name>
    <dbReference type="NCBI Taxonomy" id="1052145"/>
    <lineage>
        <taxon>Bacteria</taxon>
        <taxon>Pseudomonadati</taxon>
        <taxon>Bacteroidota</taxon>
        <taxon>Flavobacteriia</taxon>
        <taxon>Flavobacteriales</taxon>
        <taxon>Flavobacteriaceae</taxon>
        <taxon>Namhaeicola</taxon>
    </lineage>
</organism>
<dbReference type="Pfam" id="PF04397">
    <property type="entry name" value="LytTR"/>
    <property type="match status" value="1"/>
</dbReference>
<dbReference type="InterPro" id="IPR011006">
    <property type="entry name" value="CheY-like_superfamily"/>
</dbReference>
<evidence type="ECO:0000256" key="1">
    <source>
        <dbReference type="PROSITE-ProRule" id="PRU00169"/>
    </source>
</evidence>
<dbReference type="Pfam" id="PF00072">
    <property type="entry name" value="Response_reg"/>
    <property type="match status" value="1"/>
</dbReference>
<feature type="domain" description="Response regulatory" evidence="2">
    <location>
        <begin position="4"/>
        <end position="115"/>
    </location>
</feature>
<dbReference type="EMBL" id="JBHTMY010000003">
    <property type="protein sequence ID" value="MFD1315873.1"/>
    <property type="molecule type" value="Genomic_DNA"/>
</dbReference>
<dbReference type="Proteomes" id="UP001597201">
    <property type="component" value="Unassembled WGS sequence"/>
</dbReference>
<reference evidence="5" key="1">
    <citation type="journal article" date="2019" name="Int. J. Syst. Evol. Microbiol.">
        <title>The Global Catalogue of Microorganisms (GCM) 10K type strain sequencing project: providing services to taxonomists for standard genome sequencing and annotation.</title>
        <authorList>
            <consortium name="The Broad Institute Genomics Platform"/>
            <consortium name="The Broad Institute Genome Sequencing Center for Infectious Disease"/>
            <person name="Wu L."/>
            <person name="Ma J."/>
        </authorList>
    </citation>
    <scope>NUCLEOTIDE SEQUENCE [LARGE SCALE GENOMIC DNA]</scope>
    <source>
        <strain evidence="5">CCUG 61485</strain>
    </source>
</reference>
<dbReference type="SMART" id="SM00850">
    <property type="entry name" value="LytTR"/>
    <property type="match status" value="1"/>
</dbReference>
<evidence type="ECO:0000313" key="5">
    <source>
        <dbReference type="Proteomes" id="UP001597201"/>
    </source>
</evidence>
<dbReference type="InterPro" id="IPR046947">
    <property type="entry name" value="LytR-like"/>
</dbReference>
<protein>
    <submittedName>
        <fullName evidence="4">LytR/AlgR family response regulator transcription factor</fullName>
    </submittedName>
</protein>
<dbReference type="PANTHER" id="PTHR37299:SF1">
    <property type="entry name" value="STAGE 0 SPORULATION PROTEIN A HOMOLOG"/>
    <property type="match status" value="1"/>
</dbReference>
<dbReference type="SMART" id="SM00448">
    <property type="entry name" value="REC"/>
    <property type="match status" value="1"/>
</dbReference>
<dbReference type="PANTHER" id="PTHR37299">
    <property type="entry name" value="TRANSCRIPTIONAL REGULATOR-RELATED"/>
    <property type="match status" value="1"/>
</dbReference>
<evidence type="ECO:0000259" key="2">
    <source>
        <dbReference type="PROSITE" id="PS50110"/>
    </source>
</evidence>
<name>A0ABW3Y3N2_9FLAO</name>
<dbReference type="InterPro" id="IPR001789">
    <property type="entry name" value="Sig_transdc_resp-reg_receiver"/>
</dbReference>
<dbReference type="PROSITE" id="PS50110">
    <property type="entry name" value="RESPONSE_REGULATORY"/>
    <property type="match status" value="1"/>
</dbReference>
<dbReference type="Gene3D" id="3.40.50.2300">
    <property type="match status" value="1"/>
</dbReference>
<keyword evidence="1" id="KW-0597">Phosphoprotein</keyword>
<dbReference type="SUPFAM" id="SSF52172">
    <property type="entry name" value="CheY-like"/>
    <property type="match status" value="1"/>
</dbReference>
<dbReference type="RefSeq" id="WP_377178461.1">
    <property type="nucleotide sequence ID" value="NZ_JBHTMY010000003.1"/>
</dbReference>
<dbReference type="PROSITE" id="PS50930">
    <property type="entry name" value="HTH_LYTTR"/>
    <property type="match status" value="1"/>
</dbReference>
<keyword evidence="5" id="KW-1185">Reference proteome</keyword>
<comment type="caution">
    <text evidence="4">The sequence shown here is derived from an EMBL/GenBank/DDBJ whole genome shotgun (WGS) entry which is preliminary data.</text>
</comment>
<evidence type="ECO:0000313" key="4">
    <source>
        <dbReference type="EMBL" id="MFD1315873.1"/>
    </source>
</evidence>
<feature type="domain" description="HTH LytTR-type" evidence="3">
    <location>
        <begin position="134"/>
        <end position="232"/>
    </location>
</feature>
<dbReference type="InterPro" id="IPR007492">
    <property type="entry name" value="LytTR_DNA-bd_dom"/>
</dbReference>
<gene>
    <name evidence="4" type="ORF">ACFQ39_09610</name>
</gene>
<accession>A0ABW3Y3N2</accession>
<sequence length="235" mass="27264">MIIKCISIDDEYLATKVLESHLNEIPDFKLIASFSNPLEAISTIENEDINVIFIDINMPKMNGLDFIKSINTKAHFVITTAHREFAAESYDLNVVDYLLKPIAFSRFLKATQKIKNLFKPDFPQDYGNSEKTSIFIKVDKKHVKVKFDDIFYVESLKDYVKIFTKTGNYLVHKSLTSLEEELPTEKFLRIHRSFLISLNEVEFIEGNSIQINKKRIPIGRKYAETTKNILLDMNE</sequence>
<dbReference type="Gene3D" id="2.40.50.1020">
    <property type="entry name" value="LytTr DNA-binding domain"/>
    <property type="match status" value="1"/>
</dbReference>